<evidence type="ECO:0000256" key="1">
    <source>
        <dbReference type="SAM" id="MobiDB-lite"/>
    </source>
</evidence>
<proteinExistence type="predicted"/>
<feature type="compositionally biased region" description="Polar residues" evidence="1">
    <location>
        <begin position="75"/>
        <end position="89"/>
    </location>
</feature>
<protein>
    <submittedName>
        <fullName evidence="2">Uncharacterized protein</fullName>
    </submittedName>
</protein>
<sequence>MDDVSGMITVPRYLIIDILDSSCARGSDVTKYQQTYSTLKAFIDVTAPKAPTTPASCAPNTTAPGSEAGRDAYPWTSQATPSRLPQASSSGPLHAPFILDFNNSFGPTINNVASFTTATQSSFEAHHSDQLSYNMTGAPPICDSWPGNPQLWTSTQTISTSQPQAPQVPQAPQALQFTPPPPAVDDTDTSAAQSIGEAAPASPGSAGDDVDASMDTLVEEAPPSDAADFPSDKLVSKADQNVPSEEGDHDDSAPLTDVAPEQARAFAPLVKALQEQPDGLTINKFVKVVGKSFRESSSNAQTKEDEDWLQQKKAQDKWLEQLGAMGALTIAGYIKATSPWLCLVEDTIRRDNEHIVVIRLKDVKRPYFLTQQPTRVWHSALSKIILEQHQRKRKRR</sequence>
<reference evidence="2" key="1">
    <citation type="journal article" date="2023" name="PhytoFront">
        <title>Draft Genome Resources of Seven Strains of Tilletia horrida, Causal Agent of Kernel Smut of Rice.</title>
        <authorList>
            <person name="Khanal S."/>
            <person name="Antony Babu S."/>
            <person name="Zhou X.G."/>
        </authorList>
    </citation>
    <scope>NUCLEOTIDE SEQUENCE</scope>
    <source>
        <strain evidence="2">TX3</strain>
    </source>
</reference>
<organism evidence="2 3">
    <name type="scientific">Tilletia horrida</name>
    <dbReference type="NCBI Taxonomy" id="155126"/>
    <lineage>
        <taxon>Eukaryota</taxon>
        <taxon>Fungi</taxon>
        <taxon>Dikarya</taxon>
        <taxon>Basidiomycota</taxon>
        <taxon>Ustilaginomycotina</taxon>
        <taxon>Exobasidiomycetes</taxon>
        <taxon>Tilletiales</taxon>
        <taxon>Tilletiaceae</taxon>
        <taxon>Tilletia</taxon>
    </lineage>
</organism>
<feature type="compositionally biased region" description="Low complexity" evidence="1">
    <location>
        <begin position="153"/>
        <end position="176"/>
    </location>
</feature>
<keyword evidence="3" id="KW-1185">Reference proteome</keyword>
<dbReference type="EMBL" id="JAPDMQ010000002">
    <property type="protein sequence ID" value="KAK0541220.1"/>
    <property type="molecule type" value="Genomic_DNA"/>
</dbReference>
<name>A0AAN6GHK7_9BASI</name>
<gene>
    <name evidence="2" type="ORF">OC842_000053</name>
</gene>
<evidence type="ECO:0000313" key="3">
    <source>
        <dbReference type="Proteomes" id="UP001176521"/>
    </source>
</evidence>
<feature type="compositionally biased region" description="Polar residues" evidence="1">
    <location>
        <begin position="53"/>
        <end position="64"/>
    </location>
</feature>
<evidence type="ECO:0000313" key="2">
    <source>
        <dbReference type="EMBL" id="KAK0541220.1"/>
    </source>
</evidence>
<comment type="caution">
    <text evidence="2">The sequence shown here is derived from an EMBL/GenBank/DDBJ whole genome shotgun (WGS) entry which is preliminary data.</text>
</comment>
<dbReference type="Proteomes" id="UP001176521">
    <property type="component" value="Unassembled WGS sequence"/>
</dbReference>
<dbReference type="AlphaFoldDB" id="A0AAN6GHK7"/>
<feature type="region of interest" description="Disordered" evidence="1">
    <location>
        <begin position="144"/>
        <end position="211"/>
    </location>
</feature>
<accession>A0AAN6GHK7</accession>
<feature type="region of interest" description="Disordered" evidence="1">
    <location>
        <begin position="51"/>
        <end position="89"/>
    </location>
</feature>
<feature type="compositionally biased region" description="Low complexity" evidence="1">
    <location>
        <begin position="198"/>
        <end position="207"/>
    </location>
</feature>